<name>A0A839PXC1_9MICO</name>
<proteinExistence type="predicted"/>
<protein>
    <submittedName>
        <fullName evidence="2">Uncharacterized protein</fullName>
    </submittedName>
</protein>
<comment type="caution">
    <text evidence="2">The sequence shown here is derived from an EMBL/GenBank/DDBJ whole genome shotgun (WGS) entry which is preliminary data.</text>
</comment>
<evidence type="ECO:0000256" key="1">
    <source>
        <dbReference type="SAM" id="MobiDB-lite"/>
    </source>
</evidence>
<evidence type="ECO:0000313" key="2">
    <source>
        <dbReference type="EMBL" id="MBB2985051.1"/>
    </source>
</evidence>
<dbReference type="Proteomes" id="UP000590811">
    <property type="component" value="Unassembled WGS sequence"/>
</dbReference>
<dbReference type="AlphaFoldDB" id="A0A839PXC1"/>
<sequence length="229" mass="24947">MDRRLLSRIEGQNGLVTKVQAIEGGLTAKAVRCKVESGRWVRMHPGVYLTTPGRDDWETRALAVLLHLGVPSALCGRSAAYLWGLVPSPGREIEVVVGSTRNPDPVPGVQVRRSRHAVRRTHETAWPHRTDAENTVLDLAHGQSVDVMVGHLAKALQLRLTTARTLRAALADRPTQPSRSLLLEIVGDLDGGVESSAERRYVQDVETAHGLPVGRRQAPAPGGSRRDNL</sequence>
<dbReference type="RefSeq" id="WP_184507177.1">
    <property type="nucleotide sequence ID" value="NZ_JACHVT010000001.1"/>
</dbReference>
<dbReference type="EMBL" id="JACHVT010000001">
    <property type="protein sequence ID" value="MBB2985051.1"/>
    <property type="molecule type" value="Genomic_DNA"/>
</dbReference>
<feature type="region of interest" description="Disordered" evidence="1">
    <location>
        <begin position="205"/>
        <end position="229"/>
    </location>
</feature>
<reference evidence="2 3" key="1">
    <citation type="submission" date="2020-08" db="EMBL/GenBank/DDBJ databases">
        <title>Genomic Encyclopedia of Type Strains, Phase IV (KMG-V): Genome sequencing to study the core and pangenomes of soil and plant-associated prokaryotes.</title>
        <authorList>
            <person name="Whitman W."/>
        </authorList>
    </citation>
    <scope>NUCLEOTIDE SEQUENCE [LARGE SCALE GENOMIC DNA]</scope>
    <source>
        <strain evidence="2 3">B3ACCR2</strain>
    </source>
</reference>
<gene>
    <name evidence="2" type="ORF">FHW14_000191</name>
</gene>
<evidence type="ECO:0000313" key="3">
    <source>
        <dbReference type="Proteomes" id="UP000590811"/>
    </source>
</evidence>
<organism evidence="2 3">
    <name type="scientific">Terracoccus luteus</name>
    <dbReference type="NCBI Taxonomy" id="53356"/>
    <lineage>
        <taxon>Bacteria</taxon>
        <taxon>Bacillati</taxon>
        <taxon>Actinomycetota</taxon>
        <taxon>Actinomycetes</taxon>
        <taxon>Micrococcales</taxon>
        <taxon>Intrasporangiaceae</taxon>
        <taxon>Terracoccus</taxon>
    </lineage>
</organism>
<accession>A0A839PXC1</accession>